<dbReference type="InterPro" id="IPR053134">
    <property type="entry name" value="RNA-dir_DNA_polymerase"/>
</dbReference>
<keyword evidence="6" id="KW-1185">Reference proteome</keyword>
<dbReference type="Proteomes" id="UP000233556">
    <property type="component" value="Unassembled WGS sequence"/>
</dbReference>
<dbReference type="InterPro" id="IPR012337">
    <property type="entry name" value="RNaseH-like_sf"/>
</dbReference>
<dbReference type="InterPro" id="IPR036397">
    <property type="entry name" value="RNaseH_sf"/>
</dbReference>
<dbReference type="OrthoDB" id="9369938at2759"/>
<dbReference type="PANTHER" id="PTHR24559:SF440">
    <property type="entry name" value="RIBONUCLEASE H"/>
    <property type="match status" value="1"/>
</dbReference>
<dbReference type="Gene3D" id="3.30.420.10">
    <property type="entry name" value="Ribonuclease H-like superfamily/Ribonuclease H"/>
    <property type="match status" value="1"/>
</dbReference>
<accession>A0A2I0TSC0</accession>
<dbReference type="GO" id="GO:0003676">
    <property type="term" value="F:nucleic acid binding"/>
    <property type="evidence" value="ECO:0007669"/>
    <property type="project" value="InterPro"/>
</dbReference>
<evidence type="ECO:0000259" key="4">
    <source>
        <dbReference type="PROSITE" id="PS50994"/>
    </source>
</evidence>
<dbReference type="EC" id="3.1.26.4" evidence="2"/>
<evidence type="ECO:0000256" key="3">
    <source>
        <dbReference type="SAM" id="MobiDB-lite"/>
    </source>
</evidence>
<dbReference type="CDD" id="cd01647">
    <property type="entry name" value="RT_LTR"/>
    <property type="match status" value="1"/>
</dbReference>
<dbReference type="PANTHER" id="PTHR24559">
    <property type="entry name" value="TRANSPOSON TY3-I GAG-POL POLYPROTEIN"/>
    <property type="match status" value="1"/>
</dbReference>
<feature type="domain" description="Integrase catalytic" evidence="4">
    <location>
        <begin position="104"/>
        <end position="233"/>
    </location>
</feature>
<dbReference type="InterPro" id="IPR001584">
    <property type="entry name" value="Integrase_cat-core"/>
</dbReference>
<gene>
    <name evidence="5" type="ORF">llap_13003</name>
</gene>
<dbReference type="GO" id="GO:0015074">
    <property type="term" value="P:DNA integration"/>
    <property type="evidence" value="ECO:0007669"/>
    <property type="project" value="InterPro"/>
</dbReference>
<comment type="similarity">
    <text evidence="1">Belongs to the beta type-B retroviral polymerase family. HERV class-II K(HML-2) pol subfamily.</text>
</comment>
<organism evidence="5 6">
    <name type="scientific">Limosa lapponica baueri</name>
    <dbReference type="NCBI Taxonomy" id="1758121"/>
    <lineage>
        <taxon>Eukaryota</taxon>
        <taxon>Metazoa</taxon>
        <taxon>Chordata</taxon>
        <taxon>Craniata</taxon>
        <taxon>Vertebrata</taxon>
        <taxon>Euteleostomi</taxon>
        <taxon>Archelosauria</taxon>
        <taxon>Archosauria</taxon>
        <taxon>Dinosauria</taxon>
        <taxon>Saurischia</taxon>
        <taxon>Theropoda</taxon>
        <taxon>Coelurosauria</taxon>
        <taxon>Aves</taxon>
        <taxon>Neognathae</taxon>
        <taxon>Neoaves</taxon>
        <taxon>Charadriiformes</taxon>
        <taxon>Scolopacidae</taxon>
        <taxon>Limosa</taxon>
    </lineage>
</organism>
<dbReference type="Gene3D" id="3.30.70.270">
    <property type="match status" value="1"/>
</dbReference>
<dbReference type="InterPro" id="IPR043502">
    <property type="entry name" value="DNA/RNA_pol_sf"/>
</dbReference>
<dbReference type="SUPFAM" id="SSF53098">
    <property type="entry name" value="Ribonuclease H-like"/>
    <property type="match status" value="1"/>
</dbReference>
<reference evidence="6" key="1">
    <citation type="submission" date="2017-11" db="EMBL/GenBank/DDBJ databases">
        <authorList>
            <person name="Lima N.C."/>
            <person name="Parody-Merino A.M."/>
            <person name="Battley P.F."/>
            <person name="Fidler A.E."/>
            <person name="Prosdocimi F."/>
        </authorList>
    </citation>
    <scope>NUCLEOTIDE SEQUENCE [LARGE SCALE GENOMIC DNA]</scope>
</reference>
<feature type="compositionally biased region" description="Basic and acidic residues" evidence="3">
    <location>
        <begin position="280"/>
        <end position="302"/>
    </location>
</feature>
<dbReference type="PROSITE" id="PS50994">
    <property type="entry name" value="INTEGRASE"/>
    <property type="match status" value="1"/>
</dbReference>
<protein>
    <recommendedName>
        <fullName evidence="2">ribonuclease H</fullName>
        <ecNumber evidence="2">3.1.26.4</ecNumber>
    </recommendedName>
</protein>
<evidence type="ECO:0000313" key="6">
    <source>
        <dbReference type="Proteomes" id="UP000233556"/>
    </source>
</evidence>
<evidence type="ECO:0000256" key="2">
    <source>
        <dbReference type="ARBA" id="ARBA00012180"/>
    </source>
</evidence>
<evidence type="ECO:0000256" key="1">
    <source>
        <dbReference type="ARBA" id="ARBA00010879"/>
    </source>
</evidence>
<dbReference type="GO" id="GO:0004523">
    <property type="term" value="F:RNA-DNA hybrid ribonuclease activity"/>
    <property type="evidence" value="ECO:0007669"/>
    <property type="project" value="UniProtKB-EC"/>
</dbReference>
<sequence length="311" mass="35517">MPAGSKTDPPLAKAEPISDGGSASVITYLRRGKKLLHNSRWKRGVRICERNNPVDTKGNEWKTAFARMAILSNMRYIFGLCNAPTTFQGFVNNVFCDLLDNYVIAHLHDILVYSRMWEEHVVHIQEVCSHLRHHCLYAKLEKYAFLQQRIDFLGYSIAPKGVSMDMKKIDAFLCQQSPLMLLLHSRGLLDSMVTDEGAQFTAQFLRQLMGLLGVQLHLSTLYDPQSNGQMEQLRARANSEEYHQKEPVYKLEELQKASAFIFPNPHKELSAIVVKECDKQNSKSRPHMERMTKSSLLCDHRTPLGTTQDLP</sequence>
<feature type="region of interest" description="Disordered" evidence="3">
    <location>
        <begin position="280"/>
        <end position="311"/>
    </location>
</feature>
<name>A0A2I0TSC0_LIMLA</name>
<dbReference type="Pfam" id="PF00078">
    <property type="entry name" value="RVT_1"/>
    <property type="match status" value="1"/>
</dbReference>
<dbReference type="InterPro" id="IPR043128">
    <property type="entry name" value="Rev_trsase/Diguanyl_cyclase"/>
</dbReference>
<dbReference type="InterPro" id="IPR000477">
    <property type="entry name" value="RT_dom"/>
</dbReference>
<dbReference type="EMBL" id="KZ507512">
    <property type="protein sequence ID" value="PKU36692.1"/>
    <property type="molecule type" value="Genomic_DNA"/>
</dbReference>
<evidence type="ECO:0000313" key="5">
    <source>
        <dbReference type="EMBL" id="PKU36692.1"/>
    </source>
</evidence>
<proteinExistence type="inferred from homology"/>
<reference evidence="6" key="2">
    <citation type="submission" date="2017-12" db="EMBL/GenBank/DDBJ databases">
        <title>Genome sequence of the Bar-tailed Godwit (Limosa lapponica baueri).</title>
        <authorList>
            <person name="Lima N.C.B."/>
            <person name="Parody-Merino A.M."/>
            <person name="Battley P.F."/>
            <person name="Fidler A.E."/>
            <person name="Prosdocimi F."/>
        </authorList>
    </citation>
    <scope>NUCLEOTIDE SEQUENCE [LARGE SCALE GENOMIC DNA]</scope>
</reference>
<dbReference type="SUPFAM" id="SSF56672">
    <property type="entry name" value="DNA/RNA polymerases"/>
    <property type="match status" value="1"/>
</dbReference>
<dbReference type="AlphaFoldDB" id="A0A2I0TSC0"/>